<feature type="region of interest" description="Disordered" evidence="1">
    <location>
        <begin position="117"/>
        <end position="137"/>
    </location>
</feature>
<dbReference type="Proteomes" id="UP001387100">
    <property type="component" value="Unassembled WGS sequence"/>
</dbReference>
<keyword evidence="2" id="KW-0560">Oxidoreductase</keyword>
<keyword evidence="2" id="KW-0503">Monooxygenase</keyword>
<dbReference type="RefSeq" id="WP_339575241.1">
    <property type="nucleotide sequence ID" value="NZ_JBBIAA010000012.1"/>
</dbReference>
<evidence type="ECO:0000313" key="3">
    <source>
        <dbReference type="Proteomes" id="UP001387100"/>
    </source>
</evidence>
<gene>
    <name evidence="2" type="ORF">WDZ17_11185</name>
</gene>
<evidence type="ECO:0000256" key="1">
    <source>
        <dbReference type="SAM" id="MobiDB-lite"/>
    </source>
</evidence>
<keyword evidence="3" id="KW-1185">Reference proteome</keyword>
<dbReference type="CDD" id="cd21650">
    <property type="entry name" value="CrtA-like"/>
    <property type="match status" value="1"/>
</dbReference>
<name>A0ABU8RLH3_9ACTN</name>
<evidence type="ECO:0000313" key="2">
    <source>
        <dbReference type="EMBL" id="MEJ5945856.1"/>
    </source>
</evidence>
<proteinExistence type="predicted"/>
<dbReference type="GO" id="GO:0004497">
    <property type="term" value="F:monooxygenase activity"/>
    <property type="evidence" value="ECO:0007669"/>
    <property type="project" value="UniProtKB-KW"/>
</dbReference>
<accession>A0ABU8RLH3</accession>
<sequence>MRRGGGTGAGGGDAPALVTLHVWGVPAPAVPPALGRMALDRALLRGSGARWTKLLGTGTGRTFTVRDADPLHWALLATWDDPGDAAWFERSVTVRGWDRLARERLRVAMTPVASRGRWGGEEPFGDPAPRRPAAGTPLVSITRARVRTRSWRTFAGAVPPVSADLAEVDGLRAAIGVGEAPVGLQGTVSLWRDAAALTSFAHGRAAHRAVVERTPREDWYAEELFARLAVVSVEGTLHGRAP</sequence>
<protein>
    <submittedName>
        <fullName evidence="2">Monooxygenase</fullName>
    </submittedName>
</protein>
<dbReference type="InterPro" id="IPR049574">
    <property type="entry name" value="CrtA-like"/>
</dbReference>
<comment type="caution">
    <text evidence="2">The sequence shown here is derived from an EMBL/GenBank/DDBJ whole genome shotgun (WGS) entry which is preliminary data.</text>
</comment>
<dbReference type="EMBL" id="JBBIAA010000012">
    <property type="protein sequence ID" value="MEJ5945856.1"/>
    <property type="molecule type" value="Genomic_DNA"/>
</dbReference>
<reference evidence="2 3" key="1">
    <citation type="journal article" date="2017" name="Int. J. Syst. Evol. Microbiol.">
        <title>Pseudokineococcus basanitobsidens sp. nov., isolated from volcanic rock.</title>
        <authorList>
            <person name="Lee D.W."/>
            <person name="Park M.Y."/>
            <person name="Kim J.J."/>
            <person name="Kim B.S."/>
        </authorList>
    </citation>
    <scope>NUCLEOTIDE SEQUENCE [LARGE SCALE GENOMIC DNA]</scope>
    <source>
        <strain evidence="2 3">DSM 103726</strain>
    </source>
</reference>
<organism evidence="2 3">
    <name type="scientific">Pseudokineococcus basanitobsidens</name>
    <dbReference type="NCBI Taxonomy" id="1926649"/>
    <lineage>
        <taxon>Bacteria</taxon>
        <taxon>Bacillati</taxon>
        <taxon>Actinomycetota</taxon>
        <taxon>Actinomycetes</taxon>
        <taxon>Kineosporiales</taxon>
        <taxon>Kineosporiaceae</taxon>
        <taxon>Pseudokineococcus</taxon>
    </lineage>
</organism>